<dbReference type="AlphaFoldDB" id="F5RBP7"/>
<evidence type="ECO:0000313" key="4">
    <source>
        <dbReference type="Proteomes" id="UP000005019"/>
    </source>
</evidence>
<dbReference type="eggNOG" id="COG2331">
    <property type="taxonomic scope" value="Bacteria"/>
</dbReference>
<feature type="domain" description="Putative regulatory protein FmdB zinc ribbon" evidence="2">
    <location>
        <begin position="1"/>
        <end position="42"/>
    </location>
</feature>
<feature type="compositionally biased region" description="Basic and acidic residues" evidence="1">
    <location>
        <begin position="59"/>
        <end position="69"/>
    </location>
</feature>
<reference evidence="3 4" key="1">
    <citation type="journal article" date="2011" name="J. Bacteriol.">
        <title>Genome sequence of Methyloversatilis universalis FAM5T, a methylotrophic representative of the order Rhodocyclales.</title>
        <authorList>
            <person name="Kittichotirat W."/>
            <person name="Good N.M."/>
            <person name="Hall R."/>
            <person name="Bringel F."/>
            <person name="Lajus A."/>
            <person name="Medigue C."/>
            <person name="Smalley N.E."/>
            <person name="Beck D."/>
            <person name="Bumgarner R."/>
            <person name="Vuilleumier S."/>
            <person name="Kalyuzhnaya M.G."/>
        </authorList>
    </citation>
    <scope>NUCLEOTIDE SEQUENCE [LARGE SCALE GENOMIC DNA]</scope>
    <source>
        <strain evidence="4">ATCC BAA-1314 / JCM 13912 / FAM5</strain>
    </source>
</reference>
<sequence length="109" mass="11634">MPTYDFHCEAHGGFSAMRSIAQRDAPCLCPACGQPAARQLISAPAFADMPGQLRSAHATNERARHEPKLASRSHGPGCSCCSGKPSKTTAVARDGSKAFPTKRPWMISH</sequence>
<dbReference type="SMART" id="SM00834">
    <property type="entry name" value="CxxC_CXXC_SSSS"/>
    <property type="match status" value="1"/>
</dbReference>
<evidence type="ECO:0000256" key="1">
    <source>
        <dbReference type="SAM" id="MobiDB-lite"/>
    </source>
</evidence>
<dbReference type="InterPro" id="IPR013429">
    <property type="entry name" value="Regulatory_FmdB_Zinc_ribbon"/>
</dbReference>
<accession>F5RBP7</accession>
<proteinExistence type="predicted"/>
<feature type="region of interest" description="Disordered" evidence="1">
    <location>
        <begin position="55"/>
        <end position="109"/>
    </location>
</feature>
<name>F5RBP7_METUF</name>
<keyword evidence="4" id="KW-1185">Reference proteome</keyword>
<comment type="caution">
    <text evidence="3">The sequence shown here is derived from an EMBL/GenBank/DDBJ whole genome shotgun (WGS) entry which is preliminary data.</text>
</comment>
<organism evidence="3 4">
    <name type="scientific">Methyloversatilis universalis (strain ATCC BAA-1314 / DSM 25237 / JCM 13912 / CCUG 52030 / FAM5)</name>
    <dbReference type="NCBI Taxonomy" id="1000565"/>
    <lineage>
        <taxon>Bacteria</taxon>
        <taxon>Pseudomonadati</taxon>
        <taxon>Pseudomonadota</taxon>
        <taxon>Betaproteobacteria</taxon>
        <taxon>Nitrosomonadales</taxon>
        <taxon>Sterolibacteriaceae</taxon>
        <taxon>Methyloversatilis</taxon>
    </lineage>
</organism>
<dbReference type="NCBIfam" id="TIGR02605">
    <property type="entry name" value="CxxC_CxxC_SSSS"/>
    <property type="match status" value="1"/>
</dbReference>
<dbReference type="STRING" id="1000565.METUNv1_01847"/>
<dbReference type="Pfam" id="PF09723">
    <property type="entry name" value="Zn_ribbon_8"/>
    <property type="match status" value="1"/>
</dbReference>
<evidence type="ECO:0000313" key="3">
    <source>
        <dbReference type="EMBL" id="EGK72069.1"/>
    </source>
</evidence>
<protein>
    <submittedName>
        <fullName evidence="3">Regulatory protein fmdB</fullName>
    </submittedName>
</protein>
<dbReference type="OrthoDB" id="9813321at2"/>
<dbReference type="Proteomes" id="UP000005019">
    <property type="component" value="Unassembled WGS sequence"/>
</dbReference>
<evidence type="ECO:0000259" key="2">
    <source>
        <dbReference type="SMART" id="SM00834"/>
    </source>
</evidence>
<gene>
    <name evidence="3" type="ORF">METUNv1_01847</name>
</gene>
<dbReference type="EMBL" id="AFHG01000044">
    <property type="protein sequence ID" value="EGK72069.1"/>
    <property type="molecule type" value="Genomic_DNA"/>
</dbReference>
<dbReference type="RefSeq" id="WP_008061003.1">
    <property type="nucleotide sequence ID" value="NZ_AFHG01000044.1"/>
</dbReference>